<organism evidence="2">
    <name type="scientific">Picea sitchensis</name>
    <name type="common">Sitka spruce</name>
    <name type="synonym">Pinus sitchensis</name>
    <dbReference type="NCBI Taxonomy" id="3332"/>
    <lineage>
        <taxon>Eukaryota</taxon>
        <taxon>Viridiplantae</taxon>
        <taxon>Streptophyta</taxon>
        <taxon>Embryophyta</taxon>
        <taxon>Tracheophyta</taxon>
        <taxon>Spermatophyta</taxon>
        <taxon>Pinopsida</taxon>
        <taxon>Pinidae</taxon>
        <taxon>Conifers I</taxon>
        <taxon>Pinales</taxon>
        <taxon>Pinaceae</taxon>
        <taxon>Picea</taxon>
    </lineage>
</organism>
<evidence type="ECO:0000313" key="2">
    <source>
        <dbReference type="EMBL" id="ABK24032.1"/>
    </source>
</evidence>
<dbReference type="EMBL" id="EF084721">
    <property type="protein sequence ID" value="ABK24032.1"/>
    <property type="molecule type" value="mRNA"/>
</dbReference>
<evidence type="ECO:0000256" key="1">
    <source>
        <dbReference type="SAM" id="SignalP"/>
    </source>
</evidence>
<feature type="signal peptide" evidence="1">
    <location>
        <begin position="1"/>
        <end position="19"/>
    </location>
</feature>
<name>A9NTS1_PICSI</name>
<protein>
    <submittedName>
        <fullName evidence="2">Uncharacterized protein</fullName>
    </submittedName>
</protein>
<dbReference type="AlphaFoldDB" id="A9NTS1"/>
<reference evidence="2" key="1">
    <citation type="journal article" date="2008" name="BMC Genomics">
        <title>A conifer genomics resource of 200,000 spruce (Picea spp.) ESTs and 6,464 high-quality, sequence-finished full-length cDNAs for Sitka spruce (Picea sitchensis).</title>
        <authorList>
            <person name="Ralph S.G."/>
            <person name="Chun H.J."/>
            <person name="Kolosova N."/>
            <person name="Cooper D."/>
            <person name="Oddy C."/>
            <person name="Ritland C.E."/>
            <person name="Kirkpatrick R."/>
            <person name="Moore R."/>
            <person name="Barber S."/>
            <person name="Holt R.A."/>
            <person name="Jones S.J."/>
            <person name="Marra M.A."/>
            <person name="Douglas C.J."/>
            <person name="Ritland K."/>
            <person name="Bohlmann J."/>
        </authorList>
    </citation>
    <scope>NUCLEOTIDE SEQUENCE</scope>
    <source>
        <tissue evidence="2">Green portion of the leader tissue</tissue>
    </source>
</reference>
<accession>A9NTS1</accession>
<proteinExistence type="evidence at transcript level"/>
<keyword evidence="1" id="KW-0732">Signal</keyword>
<feature type="chain" id="PRO_5002741927" evidence="1">
    <location>
        <begin position="20"/>
        <end position="73"/>
    </location>
</feature>
<sequence>MVGSMWYVSALYVLRQGLCFLYVNNCSNPASGFMEDICEDLTGKVKIRGAKCFFFSRKQGHLSEIHIKYDVTN</sequence>